<sequence>MNEWFELTLKSGQYSPDQLDEALITAGAIAVTYSDAEDHPVLEPLPGETPLWPETLVTGLFEKPCDEKEIFACVASVLATEINALPVARENHLENTDWERSWMDHYHPMKFGENLWICPTHLDPPEPECATVMLDPGLAFGTGTHPSTALCLTWLSNHKDQVNGHTAVDYGCGSGVLGIAARTLGAVRCDATDIDPQAIKATHDNAARNDIDIHCVLSKDFSAEPVDLVMANILALPLTALAEKLASLTKPQGNIILAGILLSDVQMIKDAYAPWFDFVEPFNTIDGWALVHGIKRA</sequence>
<keyword evidence="2 6" id="KW-0963">Cytoplasm</keyword>
<reference evidence="7" key="1">
    <citation type="submission" date="2021-03" db="EMBL/GenBank/DDBJ databases">
        <title>Identification and antibiotic profiling of Wohlfahrtiimonas chitiniclastica, an underestimated human pathogen.</title>
        <authorList>
            <person name="Kopf A."/>
            <person name="Bunk B."/>
            <person name="Coldewey S."/>
            <person name="Gunzer F."/>
            <person name="Riedel T."/>
            <person name="Schroettner P."/>
        </authorList>
    </citation>
    <scope>NUCLEOTIDE SEQUENCE</scope>
    <source>
        <strain evidence="7">DSM 100917</strain>
    </source>
</reference>
<dbReference type="NCBIfam" id="TIGR00406">
    <property type="entry name" value="prmA"/>
    <property type="match status" value="1"/>
</dbReference>
<dbReference type="GO" id="GO:0016279">
    <property type="term" value="F:protein-lysine N-methyltransferase activity"/>
    <property type="evidence" value="ECO:0007669"/>
    <property type="project" value="TreeGrafter"/>
</dbReference>
<dbReference type="PANTHER" id="PTHR43648:SF1">
    <property type="entry name" value="ELECTRON TRANSFER FLAVOPROTEIN BETA SUBUNIT LYSINE METHYLTRANSFERASE"/>
    <property type="match status" value="1"/>
</dbReference>
<evidence type="ECO:0000313" key="8">
    <source>
        <dbReference type="Proteomes" id="UP000680020"/>
    </source>
</evidence>
<comment type="catalytic activity">
    <reaction evidence="6">
        <text>L-lysyl-[protein] + 3 S-adenosyl-L-methionine = N(6),N(6),N(6)-trimethyl-L-lysyl-[protein] + 3 S-adenosyl-L-homocysteine + 3 H(+)</text>
        <dbReference type="Rhea" id="RHEA:54192"/>
        <dbReference type="Rhea" id="RHEA-COMP:9752"/>
        <dbReference type="Rhea" id="RHEA-COMP:13826"/>
        <dbReference type="ChEBI" id="CHEBI:15378"/>
        <dbReference type="ChEBI" id="CHEBI:29969"/>
        <dbReference type="ChEBI" id="CHEBI:57856"/>
        <dbReference type="ChEBI" id="CHEBI:59789"/>
        <dbReference type="ChEBI" id="CHEBI:61961"/>
    </reaction>
</comment>
<keyword evidence="7" id="KW-0687">Ribonucleoprotein</keyword>
<feature type="binding site" evidence="6">
    <location>
        <position position="193"/>
    </location>
    <ligand>
        <name>S-adenosyl-L-methionine</name>
        <dbReference type="ChEBI" id="CHEBI:59789"/>
    </ligand>
</feature>
<evidence type="ECO:0000256" key="4">
    <source>
        <dbReference type="ARBA" id="ARBA00022679"/>
    </source>
</evidence>
<dbReference type="GO" id="GO:0032259">
    <property type="term" value="P:methylation"/>
    <property type="evidence" value="ECO:0007669"/>
    <property type="project" value="UniProtKB-KW"/>
</dbReference>
<dbReference type="InterPro" id="IPR050078">
    <property type="entry name" value="Ribosomal_L11_MeTrfase_PrmA"/>
</dbReference>
<evidence type="ECO:0000313" key="7">
    <source>
        <dbReference type="EMBL" id="MBS7823627.1"/>
    </source>
</evidence>
<dbReference type="SUPFAM" id="SSF53335">
    <property type="entry name" value="S-adenosyl-L-methionine-dependent methyltransferases"/>
    <property type="match status" value="1"/>
</dbReference>
<gene>
    <name evidence="6 7" type="primary">prmA</name>
    <name evidence="7" type="ORF">J7561_00215</name>
</gene>
<evidence type="ECO:0000256" key="2">
    <source>
        <dbReference type="ARBA" id="ARBA00022490"/>
    </source>
</evidence>
<comment type="subcellular location">
    <subcellularLocation>
        <location evidence="6">Cytoplasm</location>
    </subcellularLocation>
</comment>
<evidence type="ECO:0000256" key="6">
    <source>
        <dbReference type="HAMAP-Rule" id="MF_00735"/>
    </source>
</evidence>
<name>A0AB35BWJ4_9GAMM</name>
<dbReference type="PIRSF" id="PIRSF000401">
    <property type="entry name" value="RPL11_MTase"/>
    <property type="match status" value="1"/>
</dbReference>
<dbReference type="InterPro" id="IPR004498">
    <property type="entry name" value="Ribosomal_PrmA_MeTrfase"/>
</dbReference>
<dbReference type="EC" id="2.1.1.-" evidence="6"/>
<evidence type="ECO:0000256" key="5">
    <source>
        <dbReference type="ARBA" id="ARBA00022691"/>
    </source>
</evidence>
<dbReference type="HAMAP" id="MF_00735">
    <property type="entry name" value="Methyltr_PrmA"/>
    <property type="match status" value="1"/>
</dbReference>
<keyword evidence="7" id="KW-0689">Ribosomal protein</keyword>
<feature type="binding site" evidence="6">
    <location>
        <position position="148"/>
    </location>
    <ligand>
        <name>S-adenosyl-L-methionine</name>
        <dbReference type="ChEBI" id="CHEBI:59789"/>
    </ligand>
</feature>
<evidence type="ECO:0000256" key="3">
    <source>
        <dbReference type="ARBA" id="ARBA00022603"/>
    </source>
</evidence>
<comment type="function">
    <text evidence="6">Methylates ribosomal protein L11.</text>
</comment>
<dbReference type="RefSeq" id="WP_008315066.1">
    <property type="nucleotide sequence ID" value="NZ_JAGIBT010000001.1"/>
</dbReference>
<accession>A0AB35BWJ4</accession>
<keyword evidence="4 6" id="KW-0808">Transferase</keyword>
<dbReference type="Proteomes" id="UP000680020">
    <property type="component" value="Unassembled WGS sequence"/>
</dbReference>
<comment type="similarity">
    <text evidence="1 6">Belongs to the methyltransferase superfamily. PrmA family.</text>
</comment>
<dbReference type="CDD" id="cd02440">
    <property type="entry name" value="AdoMet_MTases"/>
    <property type="match status" value="1"/>
</dbReference>
<feature type="binding site" evidence="6">
    <location>
        <position position="232"/>
    </location>
    <ligand>
        <name>S-adenosyl-L-methionine</name>
        <dbReference type="ChEBI" id="CHEBI:59789"/>
    </ligand>
</feature>
<dbReference type="PANTHER" id="PTHR43648">
    <property type="entry name" value="ELECTRON TRANSFER FLAVOPROTEIN BETA SUBUNIT LYSINE METHYLTRANSFERASE"/>
    <property type="match status" value="1"/>
</dbReference>
<evidence type="ECO:0000256" key="1">
    <source>
        <dbReference type="ARBA" id="ARBA00009741"/>
    </source>
</evidence>
<comment type="caution">
    <text evidence="7">The sequence shown here is derived from an EMBL/GenBank/DDBJ whole genome shotgun (WGS) entry which is preliminary data.</text>
</comment>
<organism evidence="7 8">
    <name type="scientific">Wohlfahrtiimonas chitiniclastica</name>
    <dbReference type="NCBI Taxonomy" id="400946"/>
    <lineage>
        <taxon>Bacteria</taxon>
        <taxon>Pseudomonadati</taxon>
        <taxon>Pseudomonadota</taxon>
        <taxon>Gammaproteobacteria</taxon>
        <taxon>Cardiobacteriales</taxon>
        <taxon>Ignatzschineriaceae</taxon>
        <taxon>Wohlfahrtiimonas</taxon>
    </lineage>
</organism>
<dbReference type="GO" id="GO:0005840">
    <property type="term" value="C:ribosome"/>
    <property type="evidence" value="ECO:0007669"/>
    <property type="project" value="UniProtKB-KW"/>
</dbReference>
<dbReference type="InterPro" id="IPR029063">
    <property type="entry name" value="SAM-dependent_MTases_sf"/>
</dbReference>
<dbReference type="Pfam" id="PF06325">
    <property type="entry name" value="PrmA"/>
    <property type="match status" value="1"/>
</dbReference>
<protein>
    <recommendedName>
        <fullName evidence="6">Ribosomal protein L11 methyltransferase</fullName>
        <shortName evidence="6">L11 Mtase</shortName>
        <ecNumber evidence="6">2.1.1.-</ecNumber>
    </recommendedName>
</protein>
<proteinExistence type="inferred from homology"/>
<dbReference type="EMBL" id="JAGIBU010000001">
    <property type="protein sequence ID" value="MBS7823627.1"/>
    <property type="molecule type" value="Genomic_DNA"/>
</dbReference>
<feature type="binding site" evidence="6">
    <location>
        <position position="171"/>
    </location>
    <ligand>
        <name>S-adenosyl-L-methionine</name>
        <dbReference type="ChEBI" id="CHEBI:59789"/>
    </ligand>
</feature>
<keyword evidence="3 6" id="KW-0489">Methyltransferase</keyword>
<keyword evidence="5 6" id="KW-0949">S-adenosyl-L-methionine</keyword>
<dbReference type="GO" id="GO:0005829">
    <property type="term" value="C:cytosol"/>
    <property type="evidence" value="ECO:0007669"/>
    <property type="project" value="TreeGrafter"/>
</dbReference>
<dbReference type="AlphaFoldDB" id="A0AB35BWJ4"/>
<dbReference type="Gene3D" id="3.40.50.150">
    <property type="entry name" value="Vaccinia Virus protein VP39"/>
    <property type="match status" value="1"/>
</dbReference>